<dbReference type="Proteomes" id="UP000216885">
    <property type="component" value="Unassembled WGS sequence"/>
</dbReference>
<feature type="domain" description="Glycosyltransferase subfamily 4-like N-terminal" evidence="2">
    <location>
        <begin position="17"/>
        <end position="179"/>
    </location>
</feature>
<evidence type="ECO:0000259" key="2">
    <source>
        <dbReference type="Pfam" id="PF13439"/>
    </source>
</evidence>
<dbReference type="Pfam" id="PF13692">
    <property type="entry name" value="Glyco_trans_1_4"/>
    <property type="match status" value="1"/>
</dbReference>
<dbReference type="GO" id="GO:0016757">
    <property type="term" value="F:glycosyltransferase activity"/>
    <property type="evidence" value="ECO:0007669"/>
    <property type="project" value="UniProtKB-ARBA"/>
</dbReference>
<organism evidence="3 4">
    <name type="scientific">Bordetella genomosp. 4</name>
    <dbReference type="NCBI Taxonomy" id="463044"/>
    <lineage>
        <taxon>Bacteria</taxon>
        <taxon>Pseudomonadati</taxon>
        <taxon>Pseudomonadota</taxon>
        <taxon>Betaproteobacteria</taxon>
        <taxon>Burkholderiales</taxon>
        <taxon>Alcaligenaceae</taxon>
        <taxon>Bordetella</taxon>
    </lineage>
</organism>
<dbReference type="CDD" id="cd03807">
    <property type="entry name" value="GT4_WbnK-like"/>
    <property type="match status" value="1"/>
</dbReference>
<dbReference type="Pfam" id="PF13439">
    <property type="entry name" value="Glyco_transf_4"/>
    <property type="match status" value="1"/>
</dbReference>
<evidence type="ECO:0000256" key="1">
    <source>
        <dbReference type="SAM" id="MobiDB-lite"/>
    </source>
</evidence>
<dbReference type="PANTHER" id="PTHR12526">
    <property type="entry name" value="GLYCOSYLTRANSFERASE"/>
    <property type="match status" value="1"/>
</dbReference>
<dbReference type="SUPFAM" id="SSF53756">
    <property type="entry name" value="UDP-Glycosyltransferase/glycogen phosphorylase"/>
    <property type="match status" value="1"/>
</dbReference>
<dbReference type="PANTHER" id="PTHR12526:SF630">
    <property type="entry name" value="GLYCOSYLTRANSFERASE"/>
    <property type="match status" value="1"/>
</dbReference>
<evidence type="ECO:0000313" key="4">
    <source>
        <dbReference type="Proteomes" id="UP000216885"/>
    </source>
</evidence>
<dbReference type="RefSeq" id="WP_179266734.1">
    <property type="nucleotide sequence ID" value="NZ_NEVQ01000022.1"/>
</dbReference>
<accession>A0A261TLS5</accession>
<dbReference type="EMBL" id="NEVQ01000022">
    <property type="protein sequence ID" value="OZI50549.1"/>
    <property type="molecule type" value="Genomic_DNA"/>
</dbReference>
<comment type="caution">
    <text evidence="3">The sequence shown here is derived from an EMBL/GenBank/DDBJ whole genome shotgun (WGS) entry which is preliminary data.</text>
</comment>
<name>A0A261TLS5_9BORD</name>
<protein>
    <submittedName>
        <fullName evidence="3">Glycosyl transferase</fullName>
    </submittedName>
</protein>
<dbReference type="AlphaFoldDB" id="A0A261TLS5"/>
<gene>
    <name evidence="3" type="ORF">CAL20_22125</name>
</gene>
<sequence length="413" mass="43923">MPAILRVTHVITGLGQGGAEAVLFRLATYPDQQVHHTVVSLTDEGVYGERLRAAGVTVHTLGMARGRVSLSGLSKLRRLLAAQKPDAVQTWMYHADLIGGLAARLAGVRAIAWGIRNSGAHLQRSSRSARLVLKLCALLSGRVPAAIVCAARDAAVRHEQYGYRADRLVVIANGYDLSRYQPDAEARRRVREQWQLADEVPVIGCVARWDPLKDHANLLGAMAVLLRQRRVRGHGTDQGHASSERDAGSGPDTPADPAALAQLRCALVGRGMSPDNAELGALIDRLGLRDHVLLLGPSDDVPAVMNALDIHVLSSCAEGFPNVVAEAMACGTPCVVTDVGDAAHIVGQTAAVVPAENAEALAGGIATTLHDIAARGRQAVGEPGRARVLAEFDLAHMIAAYDAVWRRIAQENR</sequence>
<dbReference type="Gene3D" id="3.40.50.2000">
    <property type="entry name" value="Glycogen Phosphorylase B"/>
    <property type="match status" value="4"/>
</dbReference>
<proteinExistence type="predicted"/>
<dbReference type="InterPro" id="IPR028098">
    <property type="entry name" value="Glyco_trans_4-like_N"/>
</dbReference>
<feature type="region of interest" description="Disordered" evidence="1">
    <location>
        <begin position="233"/>
        <end position="255"/>
    </location>
</feature>
<reference evidence="3 4" key="1">
    <citation type="submission" date="2017-05" db="EMBL/GenBank/DDBJ databases">
        <title>Complete and WGS of Bordetella genogroups.</title>
        <authorList>
            <person name="Spilker T."/>
            <person name="LiPuma J."/>
        </authorList>
    </citation>
    <scope>NUCLEOTIDE SEQUENCE [LARGE SCALE GENOMIC DNA]</scope>
    <source>
        <strain evidence="3 4">AU9919</strain>
    </source>
</reference>
<evidence type="ECO:0000313" key="3">
    <source>
        <dbReference type="EMBL" id="OZI50549.1"/>
    </source>
</evidence>
<keyword evidence="4" id="KW-1185">Reference proteome</keyword>
<feature type="compositionally biased region" description="Basic and acidic residues" evidence="1">
    <location>
        <begin position="234"/>
        <end position="247"/>
    </location>
</feature>
<keyword evidence="3" id="KW-0808">Transferase</keyword>